<keyword evidence="1 4" id="KW-0378">Hydrolase</keyword>
<protein>
    <recommendedName>
        <fullName evidence="5">PNPLA domain-containing protein</fullName>
    </recommendedName>
</protein>
<dbReference type="Proteomes" id="UP000215215">
    <property type="component" value="Unassembled WGS sequence"/>
</dbReference>
<dbReference type="Gene3D" id="3.40.1090.10">
    <property type="entry name" value="Cytosolic phospholipase A2 catalytic domain"/>
    <property type="match status" value="2"/>
</dbReference>
<comment type="caution">
    <text evidence="6">The sequence shown here is derived from an EMBL/GenBank/DDBJ whole genome shotgun (WGS) entry which is preliminary data.</text>
</comment>
<name>A0A235BN11_UNCW3</name>
<dbReference type="GO" id="GO:0016042">
    <property type="term" value="P:lipid catabolic process"/>
    <property type="evidence" value="ECO:0007669"/>
    <property type="project" value="UniProtKB-UniRule"/>
</dbReference>
<comment type="caution">
    <text evidence="4">Lacks conserved residue(s) required for the propagation of feature annotation.</text>
</comment>
<dbReference type="EMBL" id="NOZQ01000212">
    <property type="protein sequence ID" value="OYD13863.1"/>
    <property type="molecule type" value="Genomic_DNA"/>
</dbReference>
<feature type="active site" description="Nucleophile" evidence="4">
    <location>
        <position position="40"/>
    </location>
</feature>
<dbReference type="PANTHER" id="PTHR14226:SF76">
    <property type="entry name" value="NTE FAMILY PROTEIN RSSA"/>
    <property type="match status" value="1"/>
</dbReference>
<evidence type="ECO:0000259" key="5">
    <source>
        <dbReference type="PROSITE" id="PS51635"/>
    </source>
</evidence>
<evidence type="ECO:0000256" key="2">
    <source>
        <dbReference type="ARBA" id="ARBA00022963"/>
    </source>
</evidence>
<evidence type="ECO:0000256" key="1">
    <source>
        <dbReference type="ARBA" id="ARBA00022801"/>
    </source>
</evidence>
<accession>A0A235BN11</accession>
<keyword evidence="3 4" id="KW-0443">Lipid metabolism</keyword>
<sequence>MKRKIGLALGAGAARGYAHIGVLKVLDEEKIPIDFIAGTSIGALMGAIYASGISAKEMEELVLNLDRRKTTSFFTPTLPYSGLVEGKRITEFMKSIIGNPNIEDLKIPFAAVATDVMSGREVIFTKGSTIEAVRASISIPGIFTPCKYNENFLVDGGLVNPVPVNCVREMGADFIIAVNVLPSPERGTHKLRMKGEEKQFPTSPITSEIVNTRLSQFLRPVKNVIENPFITLTGKLKTIRETPSIFTVILQTIAITEHQILNLQLKSSKPDILIEPEVGFIKPLEFYRGKEGIVEGERATRLVLSKYDLFCRR</sequence>
<dbReference type="PANTHER" id="PTHR14226">
    <property type="entry name" value="NEUROPATHY TARGET ESTERASE/SWISS CHEESE D.MELANOGASTER"/>
    <property type="match status" value="1"/>
</dbReference>
<dbReference type="PROSITE" id="PS51635">
    <property type="entry name" value="PNPLA"/>
    <property type="match status" value="1"/>
</dbReference>
<organism evidence="6 7">
    <name type="scientific">candidate division WOR-3 bacterium JGI_Cruoil_03_44_89</name>
    <dbReference type="NCBI Taxonomy" id="1973748"/>
    <lineage>
        <taxon>Bacteria</taxon>
        <taxon>Bacteria division WOR-3</taxon>
    </lineage>
</organism>
<dbReference type="InterPro" id="IPR002641">
    <property type="entry name" value="PNPLA_dom"/>
</dbReference>
<dbReference type="AlphaFoldDB" id="A0A235BN11"/>
<dbReference type="GO" id="GO:0016787">
    <property type="term" value="F:hydrolase activity"/>
    <property type="evidence" value="ECO:0007669"/>
    <property type="project" value="UniProtKB-UniRule"/>
</dbReference>
<evidence type="ECO:0000313" key="7">
    <source>
        <dbReference type="Proteomes" id="UP000215215"/>
    </source>
</evidence>
<reference evidence="6 7" key="1">
    <citation type="submission" date="2017-07" db="EMBL/GenBank/DDBJ databases">
        <title>Recovery of genomes from metagenomes via a dereplication, aggregation, and scoring strategy.</title>
        <authorList>
            <person name="Sieber C.M."/>
            <person name="Probst A.J."/>
            <person name="Sharrar A."/>
            <person name="Thomas B.C."/>
            <person name="Hess M."/>
            <person name="Tringe S.G."/>
            <person name="Banfield J.F."/>
        </authorList>
    </citation>
    <scope>NUCLEOTIDE SEQUENCE [LARGE SCALE GENOMIC DNA]</scope>
    <source>
        <strain evidence="6">JGI_Cruoil_03_44_89</strain>
    </source>
</reference>
<dbReference type="InterPro" id="IPR050301">
    <property type="entry name" value="NTE"/>
</dbReference>
<evidence type="ECO:0000256" key="4">
    <source>
        <dbReference type="PROSITE-ProRule" id="PRU01161"/>
    </source>
</evidence>
<dbReference type="InterPro" id="IPR016035">
    <property type="entry name" value="Acyl_Trfase/lysoPLipase"/>
</dbReference>
<keyword evidence="2 4" id="KW-0442">Lipid degradation</keyword>
<evidence type="ECO:0000256" key="3">
    <source>
        <dbReference type="ARBA" id="ARBA00023098"/>
    </source>
</evidence>
<dbReference type="SUPFAM" id="SSF52151">
    <property type="entry name" value="FabD/lysophospholipase-like"/>
    <property type="match status" value="1"/>
</dbReference>
<feature type="short sequence motif" description="DGA/G" evidence="4">
    <location>
        <begin position="155"/>
        <end position="157"/>
    </location>
</feature>
<feature type="domain" description="PNPLA" evidence="5">
    <location>
        <begin position="7"/>
        <end position="168"/>
    </location>
</feature>
<feature type="active site" description="Proton acceptor" evidence="4">
    <location>
        <position position="155"/>
    </location>
</feature>
<dbReference type="Pfam" id="PF01734">
    <property type="entry name" value="Patatin"/>
    <property type="match status" value="1"/>
</dbReference>
<proteinExistence type="predicted"/>
<feature type="short sequence motif" description="GXSXG" evidence="4">
    <location>
        <begin position="38"/>
        <end position="42"/>
    </location>
</feature>
<gene>
    <name evidence="6" type="ORF">CH333_09630</name>
</gene>
<evidence type="ECO:0000313" key="6">
    <source>
        <dbReference type="EMBL" id="OYD13863.1"/>
    </source>
</evidence>